<dbReference type="EMBL" id="JAKMXF010000233">
    <property type="protein sequence ID" value="KAI6654195.1"/>
    <property type="molecule type" value="Genomic_DNA"/>
</dbReference>
<dbReference type="GO" id="GO:0005886">
    <property type="term" value="C:plasma membrane"/>
    <property type="evidence" value="ECO:0007669"/>
    <property type="project" value="TreeGrafter"/>
</dbReference>
<accession>A0AAV7JZF9</accession>
<dbReference type="Pfam" id="PF00093">
    <property type="entry name" value="VWC"/>
    <property type="match status" value="2"/>
</dbReference>
<name>A0AAV7JZF9_9METZ</name>
<organism evidence="3 4">
    <name type="scientific">Oopsacas minuta</name>
    <dbReference type="NCBI Taxonomy" id="111878"/>
    <lineage>
        <taxon>Eukaryota</taxon>
        <taxon>Metazoa</taxon>
        <taxon>Porifera</taxon>
        <taxon>Hexactinellida</taxon>
        <taxon>Hexasterophora</taxon>
        <taxon>Lyssacinosida</taxon>
        <taxon>Leucopsacidae</taxon>
        <taxon>Oopsacas</taxon>
    </lineage>
</organism>
<keyword evidence="1" id="KW-0732">Signal</keyword>
<dbReference type="PROSITE" id="PS50184">
    <property type="entry name" value="VWFC_2"/>
    <property type="match status" value="2"/>
</dbReference>
<dbReference type="InterPro" id="IPR052624">
    <property type="entry name" value="CRIM1"/>
</dbReference>
<evidence type="ECO:0000313" key="3">
    <source>
        <dbReference type="EMBL" id="KAI6654195.1"/>
    </source>
</evidence>
<feature type="chain" id="PRO_5043339117" description="VWFC domain-containing protein" evidence="1">
    <location>
        <begin position="18"/>
        <end position="301"/>
    </location>
</feature>
<sequence length="301" mass="33764">MLLRIILIVILIRTAVPAAIQSSVITISVESDVSDLKCVYKEVSYIEGEVFKDGTCKKCRCEGGVIICQEIRCPVIDTCQDVYIPEGECCPVCSDRRNKTISLIEYCIHNTQLYEIGAKWQSDTCTECVCDTDSVARCRAKECGTNLPCWEIEDKDQCCPVCKVSACRTDNGLKREGDIWLEGDQVVACRNHLLTPIDCQLSCSNDPTSMECTMCKSIEYTAVLHTCGYRNLTFHETQECVSIRPLSLVTNNCPQECSNRNNEVLCCQPKIREKLIKHTCGNHGNRLITVPIVTKCFCNRC</sequence>
<feature type="domain" description="VWFC" evidence="2">
    <location>
        <begin position="105"/>
        <end position="163"/>
    </location>
</feature>
<dbReference type="Proteomes" id="UP001165289">
    <property type="component" value="Unassembled WGS sequence"/>
</dbReference>
<evidence type="ECO:0000313" key="4">
    <source>
        <dbReference type="Proteomes" id="UP001165289"/>
    </source>
</evidence>
<feature type="domain" description="VWFC" evidence="2">
    <location>
        <begin position="36"/>
        <end position="94"/>
    </location>
</feature>
<dbReference type="PANTHER" id="PTHR46439">
    <property type="entry name" value="CYSTEINE-RICH MOTOR NEURON 1 PROTEIN"/>
    <property type="match status" value="1"/>
</dbReference>
<dbReference type="SMART" id="SM00214">
    <property type="entry name" value="VWC"/>
    <property type="match status" value="2"/>
</dbReference>
<gene>
    <name evidence="3" type="ORF">LOD99_3039</name>
</gene>
<dbReference type="PANTHER" id="PTHR46439:SF1">
    <property type="entry name" value="CYSTEINE-RICH MOTOR NEURON 1 PROTEIN"/>
    <property type="match status" value="1"/>
</dbReference>
<keyword evidence="4" id="KW-1185">Reference proteome</keyword>
<comment type="caution">
    <text evidence="3">The sequence shown here is derived from an EMBL/GenBank/DDBJ whole genome shotgun (WGS) entry which is preliminary data.</text>
</comment>
<dbReference type="InterPro" id="IPR001007">
    <property type="entry name" value="VWF_dom"/>
</dbReference>
<dbReference type="Gene3D" id="6.20.200.20">
    <property type="match status" value="2"/>
</dbReference>
<evidence type="ECO:0000259" key="2">
    <source>
        <dbReference type="PROSITE" id="PS50184"/>
    </source>
</evidence>
<dbReference type="SUPFAM" id="SSF57603">
    <property type="entry name" value="FnI-like domain"/>
    <property type="match status" value="2"/>
</dbReference>
<dbReference type="AlphaFoldDB" id="A0AAV7JZF9"/>
<dbReference type="PROSITE" id="PS01208">
    <property type="entry name" value="VWFC_1"/>
    <property type="match status" value="1"/>
</dbReference>
<protein>
    <recommendedName>
        <fullName evidence="2">VWFC domain-containing protein</fullName>
    </recommendedName>
</protein>
<reference evidence="3 4" key="1">
    <citation type="journal article" date="2023" name="BMC Biol.">
        <title>The compact genome of the sponge Oopsacas minuta (Hexactinellida) is lacking key metazoan core genes.</title>
        <authorList>
            <person name="Santini S."/>
            <person name="Schenkelaars Q."/>
            <person name="Jourda C."/>
            <person name="Duchesne M."/>
            <person name="Belahbib H."/>
            <person name="Rocher C."/>
            <person name="Selva M."/>
            <person name="Riesgo A."/>
            <person name="Vervoort M."/>
            <person name="Leys S.P."/>
            <person name="Kodjabachian L."/>
            <person name="Le Bivic A."/>
            <person name="Borchiellini C."/>
            <person name="Claverie J.M."/>
            <person name="Renard E."/>
        </authorList>
    </citation>
    <scope>NUCLEOTIDE SEQUENCE [LARGE SCALE GENOMIC DNA]</scope>
    <source>
        <strain evidence="3">SPO-2</strain>
    </source>
</reference>
<proteinExistence type="predicted"/>
<evidence type="ECO:0000256" key="1">
    <source>
        <dbReference type="SAM" id="SignalP"/>
    </source>
</evidence>
<feature type="signal peptide" evidence="1">
    <location>
        <begin position="1"/>
        <end position="17"/>
    </location>
</feature>